<proteinExistence type="predicted"/>
<accession>A0A9N9JDJ5</accession>
<sequence length="43" mass="4891">NSFINRNPEILSNSREMIRKASLVSPISAIPERAYLPVSFFPK</sequence>
<protein>
    <submittedName>
        <fullName evidence="1">1221_t:CDS:1</fullName>
    </submittedName>
</protein>
<keyword evidence="2" id="KW-1185">Reference proteome</keyword>
<comment type="caution">
    <text evidence="1">The sequence shown here is derived from an EMBL/GenBank/DDBJ whole genome shotgun (WGS) entry which is preliminary data.</text>
</comment>
<organism evidence="1 2">
    <name type="scientific">Acaulospora morrowiae</name>
    <dbReference type="NCBI Taxonomy" id="94023"/>
    <lineage>
        <taxon>Eukaryota</taxon>
        <taxon>Fungi</taxon>
        <taxon>Fungi incertae sedis</taxon>
        <taxon>Mucoromycota</taxon>
        <taxon>Glomeromycotina</taxon>
        <taxon>Glomeromycetes</taxon>
        <taxon>Diversisporales</taxon>
        <taxon>Acaulosporaceae</taxon>
        <taxon>Acaulospora</taxon>
    </lineage>
</organism>
<dbReference type="AlphaFoldDB" id="A0A9N9JDJ5"/>
<name>A0A9N9JDJ5_9GLOM</name>
<reference evidence="1" key="1">
    <citation type="submission" date="2021-06" db="EMBL/GenBank/DDBJ databases">
        <authorList>
            <person name="Kallberg Y."/>
            <person name="Tangrot J."/>
            <person name="Rosling A."/>
        </authorList>
    </citation>
    <scope>NUCLEOTIDE SEQUENCE</scope>
    <source>
        <strain evidence="1">CL551</strain>
    </source>
</reference>
<feature type="non-terminal residue" evidence="1">
    <location>
        <position position="1"/>
    </location>
</feature>
<dbReference type="Proteomes" id="UP000789342">
    <property type="component" value="Unassembled WGS sequence"/>
</dbReference>
<evidence type="ECO:0000313" key="2">
    <source>
        <dbReference type="Proteomes" id="UP000789342"/>
    </source>
</evidence>
<dbReference type="EMBL" id="CAJVPV010049663">
    <property type="protein sequence ID" value="CAG8776523.1"/>
    <property type="molecule type" value="Genomic_DNA"/>
</dbReference>
<gene>
    <name evidence="1" type="ORF">AMORRO_LOCUS16961</name>
</gene>
<feature type="non-terminal residue" evidence="1">
    <location>
        <position position="43"/>
    </location>
</feature>
<evidence type="ECO:0000313" key="1">
    <source>
        <dbReference type="EMBL" id="CAG8776523.1"/>
    </source>
</evidence>